<dbReference type="Gene3D" id="2.40.50.230">
    <property type="entry name" value="Gp5 N-terminal domain"/>
    <property type="match status" value="1"/>
</dbReference>
<sequence>MSFAELLETYVDMRERGIQVGMVCKIESFDGSAMRADVLPLVQERNILNETSDYPILPGVPVQFVQIGADCYIKPFYQQGDLVWVGFSTFDMAGSMTGQKQTVTPDSKIFGMENACVLGRIASNSWSEPQNLIKFENEKLVLKVGSTEISIGSSGVEITGDLKASGNLEGGHVIENGLSIGQIKAGFNAHTHAYSGPAGMTNIPGTPL</sequence>
<organism evidence="2 3">
    <name type="scientific">Leptospira fluminis</name>
    <dbReference type="NCBI Taxonomy" id="2484979"/>
    <lineage>
        <taxon>Bacteria</taxon>
        <taxon>Pseudomonadati</taxon>
        <taxon>Spirochaetota</taxon>
        <taxon>Spirochaetia</taxon>
        <taxon>Leptospirales</taxon>
        <taxon>Leptospiraceae</taxon>
        <taxon>Leptospira</taxon>
    </lineage>
</organism>
<dbReference type="Pfam" id="PF18352">
    <property type="entry name" value="Gp138_N"/>
    <property type="match status" value="1"/>
</dbReference>
<dbReference type="Proteomes" id="UP000297855">
    <property type="component" value="Unassembled WGS sequence"/>
</dbReference>
<dbReference type="AlphaFoldDB" id="A0A4R9GQ36"/>
<feature type="domain" description="Phage protein Gp138 N-terminal" evidence="1">
    <location>
        <begin position="22"/>
        <end position="116"/>
    </location>
</feature>
<dbReference type="EMBL" id="RQEV01000011">
    <property type="protein sequence ID" value="TGK18035.1"/>
    <property type="molecule type" value="Genomic_DNA"/>
</dbReference>
<dbReference type="InterPro" id="IPR037026">
    <property type="entry name" value="Vgr_OB-fold_dom_sf"/>
</dbReference>
<name>A0A4R9GQ36_9LEPT</name>
<keyword evidence="3" id="KW-1185">Reference proteome</keyword>
<dbReference type="OrthoDB" id="326517at2"/>
<gene>
    <name evidence="2" type="ORF">EHO61_11290</name>
</gene>
<accession>A0A4R9GQ36</accession>
<evidence type="ECO:0000313" key="3">
    <source>
        <dbReference type="Proteomes" id="UP000297855"/>
    </source>
</evidence>
<evidence type="ECO:0000259" key="1">
    <source>
        <dbReference type="Pfam" id="PF18352"/>
    </source>
</evidence>
<dbReference type="InterPro" id="IPR041599">
    <property type="entry name" value="Gp138_N"/>
</dbReference>
<dbReference type="RefSeq" id="WP_135813689.1">
    <property type="nucleotide sequence ID" value="NZ_RQEV01000011.1"/>
</dbReference>
<reference evidence="2" key="1">
    <citation type="journal article" date="2019" name="PLoS Negl. Trop. Dis.">
        <title>Revisiting the worldwide diversity of Leptospira species in the environment.</title>
        <authorList>
            <person name="Vincent A.T."/>
            <person name="Schiettekatte O."/>
            <person name="Bourhy P."/>
            <person name="Veyrier F.J."/>
            <person name="Picardeau M."/>
        </authorList>
    </citation>
    <scope>NUCLEOTIDE SEQUENCE [LARGE SCALE GENOMIC DNA]</scope>
    <source>
        <strain evidence="2">SCS5</strain>
    </source>
</reference>
<comment type="caution">
    <text evidence="2">The sequence shown here is derived from an EMBL/GenBank/DDBJ whole genome shotgun (WGS) entry which is preliminary data.</text>
</comment>
<evidence type="ECO:0000313" key="2">
    <source>
        <dbReference type="EMBL" id="TGK18035.1"/>
    </source>
</evidence>
<protein>
    <recommendedName>
        <fullName evidence="1">Phage protein Gp138 N-terminal domain-containing protein</fullName>
    </recommendedName>
</protein>
<proteinExistence type="predicted"/>